<dbReference type="STRING" id="690567.1183"/>
<dbReference type="EMBL" id="CGIH01000021">
    <property type="protein sequence ID" value="CFX42734.1"/>
    <property type="molecule type" value="Genomic_DNA"/>
</dbReference>
<keyword evidence="4" id="KW-0411">Iron-sulfur</keyword>
<feature type="domain" description="ATPase BadF/BadG/BcrA/BcrD type" evidence="5">
    <location>
        <begin position="4"/>
        <end position="250"/>
    </location>
</feature>
<dbReference type="PANTHER" id="PTHR32329">
    <property type="entry name" value="BIFUNCTIONAL PROTEIN [INCLUDES 2-HYDROXYACYL-COA DEHYDRATASE (N-TER) AND ITS ACTIVATOR DOMAIN (C_TERM)-RELATED"/>
    <property type="match status" value="1"/>
</dbReference>
<gene>
    <name evidence="6" type="ORF">1183</name>
</gene>
<dbReference type="SUPFAM" id="SSF53067">
    <property type="entry name" value="Actin-like ATPase domain"/>
    <property type="match status" value="1"/>
</dbReference>
<comment type="cofactor">
    <cofactor evidence="1">
        <name>[4Fe-4S] cluster</name>
        <dbReference type="ChEBI" id="CHEBI:49883"/>
    </cofactor>
</comment>
<dbReference type="Proteomes" id="UP000045545">
    <property type="component" value="Unassembled WGS sequence"/>
</dbReference>
<dbReference type="InterPro" id="IPR043129">
    <property type="entry name" value="ATPase_NBD"/>
</dbReference>
<evidence type="ECO:0000256" key="1">
    <source>
        <dbReference type="ARBA" id="ARBA00001966"/>
    </source>
</evidence>
<dbReference type="Pfam" id="PF01869">
    <property type="entry name" value="BcrAD_BadFG"/>
    <property type="match status" value="1"/>
</dbReference>
<evidence type="ECO:0000313" key="6">
    <source>
        <dbReference type="EMBL" id="CFX42734.1"/>
    </source>
</evidence>
<evidence type="ECO:0000313" key="7">
    <source>
        <dbReference type="Proteomes" id="UP000045545"/>
    </source>
</evidence>
<evidence type="ECO:0000256" key="2">
    <source>
        <dbReference type="ARBA" id="ARBA00022723"/>
    </source>
</evidence>
<keyword evidence="3" id="KW-0408">Iron</keyword>
<accession>A0A0E3W324</accession>
<dbReference type="InterPro" id="IPR002731">
    <property type="entry name" value="ATPase_BadF"/>
</dbReference>
<dbReference type="InterPro" id="IPR008275">
    <property type="entry name" value="CoA_E_activase_dom"/>
</dbReference>
<dbReference type="AlphaFoldDB" id="A0A0E3W324"/>
<dbReference type="RefSeq" id="WP_046496581.1">
    <property type="nucleotide sequence ID" value="NZ_CGIH01000021.1"/>
</dbReference>
<protein>
    <submittedName>
        <fullName evidence="6">ATPase, BadF/BadG/BcrA/BcrD type</fullName>
    </submittedName>
</protein>
<dbReference type="PANTHER" id="PTHR32329:SF2">
    <property type="entry name" value="BIFUNCTIONAL PROTEIN [INCLUDES 2-HYDROXYACYL-COA DEHYDRATASE (N-TER) AND ITS ACTIVATOR DOMAIN (C_TERM)"/>
    <property type="match status" value="1"/>
</dbReference>
<name>A0A0E3W324_9FIRM</name>
<sequence>MATLGLDIGSVAAKGVLLYKGQRYNSVIPTGWSPLDSGNAIINSLLNKANIEKEQIDNMVVTGYGRAVHQAHNKTVTEIKCHARGVAALYPEVRTIIDIGGQDSKVIKVNDEGKVLDFAMNDKCAAGTGRFLQVMANALGMDVSQLSEAEDLEETVKINSMCTVFAESEMVNLLAKGTSRGGIIAGLHDSVGQRVGAMVKRLGISEQVIFTGGVAINKGVKRALEKELSVNLLVPEECQFTGALGAALIAQESND</sequence>
<dbReference type="InterPro" id="IPR051805">
    <property type="entry name" value="Dehydratase_Activator_Redct"/>
</dbReference>
<evidence type="ECO:0000259" key="5">
    <source>
        <dbReference type="Pfam" id="PF01869"/>
    </source>
</evidence>
<dbReference type="Gene3D" id="3.30.420.40">
    <property type="match status" value="2"/>
</dbReference>
<reference evidence="6 7" key="1">
    <citation type="submission" date="2015-03" db="EMBL/GenBank/DDBJ databases">
        <authorList>
            <person name="Murphy D."/>
        </authorList>
    </citation>
    <scope>NUCLEOTIDE SEQUENCE [LARGE SCALE GENOMIC DNA]</scope>
    <source>
        <strain evidence="6 7">OL-4</strain>
    </source>
</reference>
<keyword evidence="7" id="KW-1185">Reference proteome</keyword>
<organism evidence="6 7">
    <name type="scientific">Syntrophomonas zehnderi OL-4</name>
    <dbReference type="NCBI Taxonomy" id="690567"/>
    <lineage>
        <taxon>Bacteria</taxon>
        <taxon>Bacillati</taxon>
        <taxon>Bacillota</taxon>
        <taxon>Clostridia</taxon>
        <taxon>Eubacteriales</taxon>
        <taxon>Syntrophomonadaceae</taxon>
        <taxon>Syntrophomonas</taxon>
    </lineage>
</organism>
<dbReference type="NCBIfam" id="TIGR00241">
    <property type="entry name" value="CoA_E_activ"/>
    <property type="match status" value="1"/>
</dbReference>
<dbReference type="CDD" id="cd24036">
    <property type="entry name" value="ASKHA_NBD_BcrAD_BadFG_HgdC_HadI"/>
    <property type="match status" value="1"/>
</dbReference>
<keyword evidence="2" id="KW-0479">Metal-binding</keyword>
<evidence type="ECO:0000256" key="3">
    <source>
        <dbReference type="ARBA" id="ARBA00023004"/>
    </source>
</evidence>
<proteinExistence type="predicted"/>
<dbReference type="GO" id="GO:0046872">
    <property type="term" value="F:metal ion binding"/>
    <property type="evidence" value="ECO:0007669"/>
    <property type="project" value="UniProtKB-KW"/>
</dbReference>
<dbReference type="GO" id="GO:0051536">
    <property type="term" value="F:iron-sulfur cluster binding"/>
    <property type="evidence" value="ECO:0007669"/>
    <property type="project" value="UniProtKB-KW"/>
</dbReference>
<dbReference type="OrthoDB" id="9778513at2"/>
<evidence type="ECO:0000256" key="4">
    <source>
        <dbReference type="ARBA" id="ARBA00023014"/>
    </source>
</evidence>